<dbReference type="Gene3D" id="3.30.429.10">
    <property type="entry name" value="Macrophage Migration Inhibitory Factor"/>
    <property type="match status" value="1"/>
</dbReference>
<feature type="domain" description="Tautomerase cis-CaaD-like" evidence="1">
    <location>
        <begin position="1"/>
        <end position="136"/>
    </location>
</feature>
<keyword evidence="3" id="KW-1185">Reference proteome</keyword>
<name>A0ABR4K989_9EURO</name>
<organism evidence="2 3">
    <name type="scientific">Aspergillus pseudoustus</name>
    <dbReference type="NCBI Taxonomy" id="1810923"/>
    <lineage>
        <taxon>Eukaryota</taxon>
        <taxon>Fungi</taxon>
        <taxon>Dikarya</taxon>
        <taxon>Ascomycota</taxon>
        <taxon>Pezizomycotina</taxon>
        <taxon>Eurotiomycetes</taxon>
        <taxon>Eurotiomycetidae</taxon>
        <taxon>Eurotiales</taxon>
        <taxon>Aspergillaceae</taxon>
        <taxon>Aspergillus</taxon>
        <taxon>Aspergillus subgen. Nidulantes</taxon>
    </lineage>
</organism>
<protein>
    <recommendedName>
        <fullName evidence="1">Tautomerase cis-CaaD-like domain-containing protein</fullName>
    </recommendedName>
</protein>
<dbReference type="Proteomes" id="UP001610446">
    <property type="component" value="Unassembled WGS sequence"/>
</dbReference>
<reference evidence="2 3" key="1">
    <citation type="submission" date="2024-07" db="EMBL/GenBank/DDBJ databases">
        <title>Section-level genome sequencing and comparative genomics of Aspergillus sections Usti and Cavernicolus.</title>
        <authorList>
            <consortium name="Lawrence Berkeley National Laboratory"/>
            <person name="Nybo J.L."/>
            <person name="Vesth T.C."/>
            <person name="Theobald S."/>
            <person name="Frisvad J.C."/>
            <person name="Larsen T.O."/>
            <person name="Kjaerboelling I."/>
            <person name="Rothschild-Mancinelli K."/>
            <person name="Lyhne E.K."/>
            <person name="Kogle M.E."/>
            <person name="Barry K."/>
            <person name="Clum A."/>
            <person name="Na H."/>
            <person name="Ledsgaard L."/>
            <person name="Lin J."/>
            <person name="Lipzen A."/>
            <person name="Kuo A."/>
            <person name="Riley R."/>
            <person name="Mondo S."/>
            <person name="Labutti K."/>
            <person name="Haridas S."/>
            <person name="Pangalinan J."/>
            <person name="Salamov A.A."/>
            <person name="Simmons B.A."/>
            <person name="Magnuson J.K."/>
            <person name="Chen J."/>
            <person name="Drula E."/>
            <person name="Henrissat B."/>
            <person name="Wiebenga A."/>
            <person name="Lubbers R.J."/>
            <person name="Gomes A.C."/>
            <person name="Makela M.R."/>
            <person name="Stajich J."/>
            <person name="Grigoriev I.V."/>
            <person name="Mortensen U.H."/>
            <person name="De Vries R.P."/>
            <person name="Baker S.E."/>
            <person name="Andersen M.R."/>
        </authorList>
    </citation>
    <scope>NUCLEOTIDE SEQUENCE [LARGE SCALE GENOMIC DNA]</scope>
    <source>
        <strain evidence="2 3">CBS 123904</strain>
    </source>
</reference>
<dbReference type="EMBL" id="JBFXLU010000047">
    <property type="protein sequence ID" value="KAL2848857.1"/>
    <property type="molecule type" value="Genomic_DNA"/>
</dbReference>
<proteinExistence type="predicted"/>
<dbReference type="InterPro" id="IPR028116">
    <property type="entry name" value="Cis-CaaD-like"/>
</dbReference>
<comment type="caution">
    <text evidence="2">The sequence shown here is derived from an EMBL/GenBank/DDBJ whole genome shotgun (WGS) entry which is preliminary data.</text>
</comment>
<evidence type="ECO:0000259" key="1">
    <source>
        <dbReference type="Pfam" id="PF14832"/>
    </source>
</evidence>
<evidence type="ECO:0000313" key="2">
    <source>
        <dbReference type="EMBL" id="KAL2848857.1"/>
    </source>
</evidence>
<dbReference type="InterPro" id="IPR014347">
    <property type="entry name" value="Tautomerase/MIF_sf"/>
</dbReference>
<dbReference type="Pfam" id="PF14832">
    <property type="entry name" value="Tautomerase_3"/>
    <property type="match status" value="1"/>
</dbReference>
<gene>
    <name evidence="2" type="ORF">BJY01DRAFT_246233</name>
</gene>
<evidence type="ECO:0000313" key="3">
    <source>
        <dbReference type="Proteomes" id="UP001610446"/>
    </source>
</evidence>
<sequence length="166" mass="18326">MPLYEIHHSAPLTDSERDSLAQSITHLHTRKFTTPSLFVNVRFIDASAEHNYIAGKKRAINRIVAYVRGGGPRSAADFDDLAQQVQGTWDRIVNPDDIKDKQLNRVLVMSAIAAGVESGIVLPRAGMDVGWLEENRPKFEELAAGGDDDFVGLVEELKTREDLGGK</sequence>
<accession>A0ABR4K989</accession>